<dbReference type="InterPro" id="IPR050749">
    <property type="entry name" value="Glycosyl_Hydrolase_47"/>
</dbReference>
<dbReference type="PANTHER" id="PTHR11742">
    <property type="entry name" value="MANNOSYL-OLIGOSACCHARIDE ALPHA-1,2-MANNOSIDASE-RELATED"/>
    <property type="match status" value="1"/>
</dbReference>
<evidence type="ECO:0000313" key="7">
    <source>
        <dbReference type="Proteomes" id="UP000639338"/>
    </source>
</evidence>
<dbReference type="InterPro" id="IPR036026">
    <property type="entry name" value="Seven-hairpin_glycosidases"/>
</dbReference>
<name>A0A835CQK6_APHGI</name>
<dbReference type="GO" id="GO:0000139">
    <property type="term" value="C:Golgi membrane"/>
    <property type="evidence" value="ECO:0007669"/>
    <property type="project" value="TreeGrafter"/>
</dbReference>
<accession>A0A835CQK6</accession>
<dbReference type="EMBL" id="JACMRX010000003">
    <property type="protein sequence ID" value="KAF7992357.1"/>
    <property type="molecule type" value="Genomic_DNA"/>
</dbReference>
<dbReference type="GO" id="GO:0004571">
    <property type="term" value="F:mannosyl-oligosaccharide 1,2-alpha-mannosidase activity"/>
    <property type="evidence" value="ECO:0007669"/>
    <property type="project" value="InterPro"/>
</dbReference>
<dbReference type="GO" id="GO:0005783">
    <property type="term" value="C:endoplasmic reticulum"/>
    <property type="evidence" value="ECO:0007669"/>
    <property type="project" value="TreeGrafter"/>
</dbReference>
<dbReference type="SUPFAM" id="SSF48225">
    <property type="entry name" value="Seven-hairpin glycosidases"/>
    <property type="match status" value="2"/>
</dbReference>
<gene>
    <name evidence="6" type="ORF">HCN44_001682</name>
</gene>
<dbReference type="GO" id="GO:0005975">
    <property type="term" value="P:carbohydrate metabolic process"/>
    <property type="evidence" value="ECO:0007669"/>
    <property type="project" value="InterPro"/>
</dbReference>
<evidence type="ECO:0000256" key="4">
    <source>
        <dbReference type="ARBA" id="ARBA00022801"/>
    </source>
</evidence>
<dbReference type="AlphaFoldDB" id="A0A835CQK6"/>
<organism evidence="6 7">
    <name type="scientific">Aphidius gifuensis</name>
    <name type="common">Parasitoid wasp</name>
    <dbReference type="NCBI Taxonomy" id="684658"/>
    <lineage>
        <taxon>Eukaryota</taxon>
        <taxon>Metazoa</taxon>
        <taxon>Ecdysozoa</taxon>
        <taxon>Arthropoda</taxon>
        <taxon>Hexapoda</taxon>
        <taxon>Insecta</taxon>
        <taxon>Pterygota</taxon>
        <taxon>Neoptera</taxon>
        <taxon>Endopterygota</taxon>
        <taxon>Hymenoptera</taxon>
        <taxon>Apocrita</taxon>
        <taxon>Ichneumonoidea</taxon>
        <taxon>Braconidae</taxon>
        <taxon>Aphidiinae</taxon>
        <taxon>Aphidius</taxon>
    </lineage>
</organism>
<dbReference type="GO" id="GO:0005509">
    <property type="term" value="F:calcium ion binding"/>
    <property type="evidence" value="ECO:0007669"/>
    <property type="project" value="InterPro"/>
</dbReference>
<dbReference type="OrthoDB" id="8118055at2759"/>
<proteinExistence type="inferred from homology"/>
<comment type="similarity">
    <text evidence="3">Belongs to the glycosyl hydrolase 47 family.</text>
</comment>
<dbReference type="Pfam" id="PF01532">
    <property type="entry name" value="Glyco_hydro_47"/>
    <property type="match status" value="1"/>
</dbReference>
<evidence type="ECO:0000256" key="2">
    <source>
        <dbReference type="ARBA" id="ARBA00004922"/>
    </source>
</evidence>
<evidence type="ECO:0000313" key="6">
    <source>
        <dbReference type="EMBL" id="KAF7992357.1"/>
    </source>
</evidence>
<dbReference type="Gene3D" id="1.50.10.10">
    <property type="match status" value="2"/>
</dbReference>
<dbReference type="InterPro" id="IPR012341">
    <property type="entry name" value="6hp_glycosidase-like_sf"/>
</dbReference>
<comment type="caution">
    <text evidence="6">The sequence shown here is derived from an EMBL/GenBank/DDBJ whole genome shotgun (WGS) entry which is preliminary data.</text>
</comment>
<comment type="cofactor">
    <cofactor evidence="1">
        <name>Ca(2+)</name>
        <dbReference type="ChEBI" id="CHEBI:29108"/>
    </cofactor>
</comment>
<protein>
    <submittedName>
        <fullName evidence="6">Uncharacterized protein</fullName>
    </submittedName>
</protein>
<sequence>MSVFEINIRFLESLLTSFALTGNKMFREKALQIGERMLPAFETKTEKPNSLINFYTGRSRNHGWASSGCVYILSEISTIHLKFFCLGDITSNPIFGRKLNNEAEIMVGPAVAVYILSENVSIHLEFSCSGDITGNPIFGKKVEQVRRVLKDLDKPKGLYPNFIRPKTGK</sequence>
<evidence type="ECO:0000256" key="5">
    <source>
        <dbReference type="ARBA" id="ARBA00023157"/>
    </source>
</evidence>
<dbReference type="Proteomes" id="UP000639338">
    <property type="component" value="Unassembled WGS sequence"/>
</dbReference>
<reference evidence="6 7" key="1">
    <citation type="submission" date="2020-08" db="EMBL/GenBank/DDBJ databases">
        <title>Aphidius gifuensis genome sequencing and assembly.</title>
        <authorList>
            <person name="Du Z."/>
        </authorList>
    </citation>
    <scope>NUCLEOTIDE SEQUENCE [LARGE SCALE GENOMIC DNA]</scope>
    <source>
        <strain evidence="6">YNYX2018</strain>
        <tissue evidence="6">Adults</tissue>
    </source>
</reference>
<keyword evidence="5" id="KW-1015">Disulfide bond</keyword>
<evidence type="ECO:0000256" key="3">
    <source>
        <dbReference type="ARBA" id="ARBA00007658"/>
    </source>
</evidence>
<comment type="pathway">
    <text evidence="2">Protein modification; protein glycosylation.</text>
</comment>
<evidence type="ECO:0000256" key="1">
    <source>
        <dbReference type="ARBA" id="ARBA00001913"/>
    </source>
</evidence>
<dbReference type="PANTHER" id="PTHR11742:SF6">
    <property type="entry name" value="MANNOSYL-OLIGOSACCHARIDE ALPHA-1,2-MANNOSIDASE IA-RELATED"/>
    <property type="match status" value="1"/>
</dbReference>
<keyword evidence="7" id="KW-1185">Reference proteome</keyword>
<keyword evidence="4" id="KW-0378">Hydrolase</keyword>
<dbReference type="InterPro" id="IPR001382">
    <property type="entry name" value="Glyco_hydro_47"/>
</dbReference>